<dbReference type="EMBL" id="BAAAUD010000060">
    <property type="protein sequence ID" value="GAA2967307.1"/>
    <property type="molecule type" value="Genomic_DNA"/>
</dbReference>
<dbReference type="RefSeq" id="WP_344499633.1">
    <property type="nucleotide sequence ID" value="NZ_BAAAUD010000060.1"/>
</dbReference>
<evidence type="ECO:0000313" key="3">
    <source>
        <dbReference type="Proteomes" id="UP001500403"/>
    </source>
</evidence>
<feature type="domain" description="Carrier" evidence="1">
    <location>
        <begin position="8"/>
        <end position="84"/>
    </location>
</feature>
<dbReference type="InterPro" id="IPR009081">
    <property type="entry name" value="PP-bd_ACP"/>
</dbReference>
<reference evidence="2 3" key="1">
    <citation type="journal article" date="2019" name="Int. J. Syst. Evol. Microbiol.">
        <title>The Global Catalogue of Microorganisms (GCM) 10K type strain sequencing project: providing services to taxonomists for standard genome sequencing and annotation.</title>
        <authorList>
            <consortium name="The Broad Institute Genomics Platform"/>
            <consortium name="The Broad Institute Genome Sequencing Center for Infectious Disease"/>
            <person name="Wu L."/>
            <person name="Ma J."/>
        </authorList>
    </citation>
    <scope>NUCLEOTIDE SEQUENCE [LARGE SCALE GENOMIC DNA]</scope>
    <source>
        <strain evidence="2 3">JCM 9088</strain>
    </source>
</reference>
<name>A0ABN3XNG4_9ACTN</name>
<dbReference type="PROSITE" id="PS50075">
    <property type="entry name" value="CARRIER"/>
    <property type="match status" value="1"/>
</dbReference>
<dbReference type="Pfam" id="PF00550">
    <property type="entry name" value="PP-binding"/>
    <property type="match status" value="1"/>
</dbReference>
<sequence length="94" mass="10380">MPAPTSGELTEDYLVKLLREHFEIDTEHLHPDATFEELELDSLALIELLVVIEDDTGVDLQEKEVPMGPQTTLKQVALLLRQAVDASAGPSADR</sequence>
<evidence type="ECO:0000259" key="1">
    <source>
        <dbReference type="PROSITE" id="PS50075"/>
    </source>
</evidence>
<keyword evidence="3" id="KW-1185">Reference proteome</keyword>
<proteinExistence type="predicted"/>
<accession>A0ABN3XNG4</accession>
<dbReference type="Proteomes" id="UP001500403">
    <property type="component" value="Unassembled WGS sequence"/>
</dbReference>
<gene>
    <name evidence="2" type="ORF">GCM10010446_61340</name>
</gene>
<organism evidence="2 3">
    <name type="scientific">Streptomyces enissocaesilis</name>
    <dbReference type="NCBI Taxonomy" id="332589"/>
    <lineage>
        <taxon>Bacteria</taxon>
        <taxon>Bacillati</taxon>
        <taxon>Actinomycetota</taxon>
        <taxon>Actinomycetes</taxon>
        <taxon>Kitasatosporales</taxon>
        <taxon>Streptomycetaceae</taxon>
        <taxon>Streptomyces</taxon>
        <taxon>Streptomyces rochei group</taxon>
    </lineage>
</organism>
<protein>
    <recommendedName>
        <fullName evidence="1">Carrier domain-containing protein</fullName>
    </recommendedName>
</protein>
<dbReference type="InterPro" id="IPR036736">
    <property type="entry name" value="ACP-like_sf"/>
</dbReference>
<dbReference type="SUPFAM" id="SSF47336">
    <property type="entry name" value="ACP-like"/>
    <property type="match status" value="1"/>
</dbReference>
<comment type="caution">
    <text evidence="2">The sequence shown here is derived from an EMBL/GenBank/DDBJ whole genome shotgun (WGS) entry which is preliminary data.</text>
</comment>
<evidence type="ECO:0000313" key="2">
    <source>
        <dbReference type="EMBL" id="GAA2967307.1"/>
    </source>
</evidence>
<dbReference type="Gene3D" id="1.10.1200.10">
    <property type="entry name" value="ACP-like"/>
    <property type="match status" value="1"/>
</dbReference>